<comment type="caution">
    <text evidence="1">The sequence shown here is derived from an EMBL/GenBank/DDBJ whole genome shotgun (WGS) entry which is preliminary data.</text>
</comment>
<dbReference type="Proteomes" id="UP001202180">
    <property type="component" value="Unassembled WGS sequence"/>
</dbReference>
<name>A0ABT0HN36_9BACT</name>
<sequence length="406" mass="46907">MRRILFLFTLSLTLWSCKDRQPEPAAPPANRSVLIYSNSFPGTFEVTDYDANGLPTMAKTSIYHNMDVAPEGTYTSSIKLEYDAQARVKKTVQVYDQRGMASCCPGYVVYEPDQQIVNEYEYLGNTGKITHEISYSVNAKKAEKKIISEFGRRFNEQGLLLEEKKGNQITYKATYDANGNVLDESLPSAEKPVRRQWDYVFDANKRVVSRRIVGSAGFENNTYDEQGRLSRQVTNLSFILPFKPRSEEMGKLINYNFAKRAEQQDLLFTYFDNGVFWNERPRVVTYEYVGEETLITATIYQLWDINWNQISQPTFDLTLLPNEKLASIQQIKWRLNKWNKLTSEEFSHKYVSDKLAAEQRGTYYAYDNAYNYDELGNLVGSSGHTTIFNMTRQANVNTFVARYKNL</sequence>
<accession>A0ABT0HN36</accession>
<organism evidence="1 2">
    <name type="scientific">Spirosoma liriopis</name>
    <dbReference type="NCBI Taxonomy" id="2937440"/>
    <lineage>
        <taxon>Bacteria</taxon>
        <taxon>Pseudomonadati</taxon>
        <taxon>Bacteroidota</taxon>
        <taxon>Cytophagia</taxon>
        <taxon>Cytophagales</taxon>
        <taxon>Cytophagaceae</taxon>
        <taxon>Spirosoma</taxon>
    </lineage>
</organism>
<dbReference type="EMBL" id="JALPRF010000003">
    <property type="protein sequence ID" value="MCK8493576.1"/>
    <property type="molecule type" value="Genomic_DNA"/>
</dbReference>
<evidence type="ECO:0008006" key="3">
    <source>
        <dbReference type="Google" id="ProtNLM"/>
    </source>
</evidence>
<evidence type="ECO:0000313" key="2">
    <source>
        <dbReference type="Proteomes" id="UP001202180"/>
    </source>
</evidence>
<reference evidence="1 2" key="1">
    <citation type="submission" date="2022-04" db="EMBL/GenBank/DDBJ databases">
        <title>Spirosoma sp. strain RP8 genome sequencing and assembly.</title>
        <authorList>
            <person name="Jung Y."/>
        </authorList>
    </citation>
    <scope>NUCLEOTIDE SEQUENCE [LARGE SCALE GENOMIC DNA]</scope>
    <source>
        <strain evidence="1 2">RP8</strain>
    </source>
</reference>
<keyword evidence="2" id="KW-1185">Reference proteome</keyword>
<dbReference type="Gene3D" id="2.180.10.10">
    <property type="entry name" value="RHS repeat-associated core"/>
    <property type="match status" value="1"/>
</dbReference>
<dbReference type="RefSeq" id="WP_248478183.1">
    <property type="nucleotide sequence ID" value="NZ_JALPRF010000003.1"/>
</dbReference>
<protein>
    <recommendedName>
        <fullName evidence="3">DUF4595 domain-containing protein</fullName>
    </recommendedName>
</protein>
<evidence type="ECO:0000313" key="1">
    <source>
        <dbReference type="EMBL" id="MCK8493576.1"/>
    </source>
</evidence>
<gene>
    <name evidence="1" type="ORF">M0L20_17050</name>
</gene>
<proteinExistence type="predicted"/>